<feature type="region of interest" description="Disordered" evidence="1">
    <location>
        <begin position="264"/>
        <end position="287"/>
    </location>
</feature>
<accession>A0A067R6W4</accession>
<gene>
    <name evidence="3" type="ORF">L798_07540</name>
</gene>
<evidence type="ECO:0000256" key="1">
    <source>
        <dbReference type="SAM" id="MobiDB-lite"/>
    </source>
</evidence>
<evidence type="ECO:0000256" key="2">
    <source>
        <dbReference type="SAM" id="Phobius"/>
    </source>
</evidence>
<keyword evidence="2" id="KW-0812">Transmembrane</keyword>
<dbReference type="OMA" id="CEISQDS"/>
<sequence length="287" mass="32881">MQHHYTQYLPSFLTPSFQRPEATITFQEKTVAWIKEILGQQSMPDVPISYSTNDVSFLLILICVIFFVKFFSAWAHNDDPEVVDDPRVDDDPEVDDDPRVDDDPEVDDDLEVVDDPRVDDDPEVDDDLEVVDDPRVDDDPEVDDDLEVVDDPRVDDDSEVVDDRRVDDDPEVVDNPRVDDDPEVVDDSEVYDDPEVDDELEVNDEFKGDKVKCLIKSLKAWIKHRRTVNDILVKMFSKQQEVINGQQDVIKALVEMLQNTGWRNVNDRSTSMSEVSDSVHGGNDEEA</sequence>
<proteinExistence type="predicted"/>
<keyword evidence="4" id="KW-1185">Reference proteome</keyword>
<dbReference type="EMBL" id="KK852701">
    <property type="protein sequence ID" value="KDR18136.1"/>
    <property type="molecule type" value="Genomic_DNA"/>
</dbReference>
<name>A0A067R6W4_ZOONE</name>
<organism evidence="3 4">
    <name type="scientific">Zootermopsis nevadensis</name>
    <name type="common">Dampwood termite</name>
    <dbReference type="NCBI Taxonomy" id="136037"/>
    <lineage>
        <taxon>Eukaryota</taxon>
        <taxon>Metazoa</taxon>
        <taxon>Ecdysozoa</taxon>
        <taxon>Arthropoda</taxon>
        <taxon>Hexapoda</taxon>
        <taxon>Insecta</taxon>
        <taxon>Pterygota</taxon>
        <taxon>Neoptera</taxon>
        <taxon>Polyneoptera</taxon>
        <taxon>Dictyoptera</taxon>
        <taxon>Blattodea</taxon>
        <taxon>Blattoidea</taxon>
        <taxon>Termitoidae</taxon>
        <taxon>Termopsidae</taxon>
        <taxon>Zootermopsis</taxon>
    </lineage>
</organism>
<keyword evidence="2" id="KW-0472">Membrane</keyword>
<dbReference type="InParanoid" id="A0A067R6W4"/>
<dbReference type="AlphaFoldDB" id="A0A067R6W4"/>
<evidence type="ECO:0000313" key="4">
    <source>
        <dbReference type="Proteomes" id="UP000027135"/>
    </source>
</evidence>
<keyword evidence="3" id="KW-0675">Receptor</keyword>
<reference evidence="3 4" key="1">
    <citation type="journal article" date="2014" name="Nat. Commun.">
        <title>Molecular traces of alternative social organization in a termite genome.</title>
        <authorList>
            <person name="Terrapon N."/>
            <person name="Li C."/>
            <person name="Robertson H.M."/>
            <person name="Ji L."/>
            <person name="Meng X."/>
            <person name="Booth W."/>
            <person name="Chen Z."/>
            <person name="Childers C.P."/>
            <person name="Glastad K.M."/>
            <person name="Gokhale K."/>
            <person name="Gowin J."/>
            <person name="Gronenberg W."/>
            <person name="Hermansen R.A."/>
            <person name="Hu H."/>
            <person name="Hunt B.G."/>
            <person name="Huylmans A.K."/>
            <person name="Khalil S.M."/>
            <person name="Mitchell R.D."/>
            <person name="Munoz-Torres M.C."/>
            <person name="Mustard J.A."/>
            <person name="Pan H."/>
            <person name="Reese J.T."/>
            <person name="Scharf M.E."/>
            <person name="Sun F."/>
            <person name="Vogel H."/>
            <person name="Xiao J."/>
            <person name="Yang W."/>
            <person name="Yang Z."/>
            <person name="Yang Z."/>
            <person name="Zhou J."/>
            <person name="Zhu J."/>
            <person name="Brent C.S."/>
            <person name="Elsik C.G."/>
            <person name="Goodisman M.A."/>
            <person name="Liberles D.A."/>
            <person name="Roe R.M."/>
            <person name="Vargo E.L."/>
            <person name="Vilcinskas A."/>
            <person name="Wang J."/>
            <person name="Bornberg-Bauer E."/>
            <person name="Korb J."/>
            <person name="Zhang G."/>
            <person name="Liebig J."/>
        </authorList>
    </citation>
    <scope>NUCLEOTIDE SEQUENCE [LARGE SCALE GENOMIC DNA]</scope>
    <source>
        <tissue evidence="3">Whole organism</tissue>
    </source>
</reference>
<keyword evidence="2" id="KW-1133">Transmembrane helix</keyword>
<protein>
    <submittedName>
        <fullName evidence="3">IgA FC receptor</fullName>
    </submittedName>
</protein>
<feature type="transmembrane region" description="Helical" evidence="2">
    <location>
        <begin position="55"/>
        <end position="75"/>
    </location>
</feature>
<feature type="compositionally biased region" description="Polar residues" evidence="1">
    <location>
        <begin position="264"/>
        <end position="276"/>
    </location>
</feature>
<feature type="compositionally biased region" description="Acidic residues" evidence="1">
    <location>
        <begin position="80"/>
        <end position="160"/>
    </location>
</feature>
<dbReference type="Proteomes" id="UP000027135">
    <property type="component" value="Unassembled WGS sequence"/>
</dbReference>
<evidence type="ECO:0000313" key="3">
    <source>
        <dbReference type="EMBL" id="KDR18136.1"/>
    </source>
</evidence>
<feature type="region of interest" description="Disordered" evidence="1">
    <location>
        <begin position="80"/>
        <end position="187"/>
    </location>
</feature>